<feature type="domain" description="Death" evidence="9">
    <location>
        <begin position="311"/>
        <end position="405"/>
    </location>
</feature>
<dbReference type="Gene3D" id="2.10.50.10">
    <property type="entry name" value="Tumor Necrosis Factor Receptor, subunit A, domain 2"/>
    <property type="match status" value="2"/>
</dbReference>
<evidence type="ECO:0000256" key="1">
    <source>
        <dbReference type="ARBA" id="ARBA00022703"/>
    </source>
</evidence>
<evidence type="ECO:0000256" key="4">
    <source>
        <dbReference type="ARBA" id="ARBA00023157"/>
    </source>
</evidence>
<evidence type="ECO:0000256" key="5">
    <source>
        <dbReference type="ARBA" id="ARBA00023180"/>
    </source>
</evidence>
<dbReference type="SUPFAM" id="SSF47986">
    <property type="entry name" value="DEATH domain"/>
    <property type="match status" value="1"/>
</dbReference>
<keyword evidence="12" id="KW-1185">Reference proteome</keyword>
<feature type="repeat" description="TNFR-Cys" evidence="6">
    <location>
        <begin position="78"/>
        <end position="119"/>
    </location>
</feature>
<protein>
    <recommendedName>
        <fullName evidence="13">Tumor necrosis factor receptor superfamily member 1A</fullName>
    </recommendedName>
</protein>
<comment type="caution">
    <text evidence="11">The sequence shown here is derived from an EMBL/GenBank/DDBJ whole genome shotgun (WGS) entry which is preliminary data.</text>
</comment>
<evidence type="ECO:0000313" key="11">
    <source>
        <dbReference type="EMBL" id="TDH11678.1"/>
    </source>
</evidence>
<feature type="repeat" description="TNFR-Cys" evidence="6">
    <location>
        <begin position="120"/>
        <end position="161"/>
    </location>
</feature>
<sequence>MEGAGHRGRWDIKAPVGTILLLMCMFIPTLTLLQPSEEKTCPHGDYLTEKGICCNKCPPGFKLLEMCHATGHRSNCTKCPAGQYTDEMNYSRNCRSCRRCKGKNDKAISSCEYNKNTICKCEDGYYKSVIDSETYECQKCSPCGQNEKPKEKCTPEKNTVCECEENYYKVKGKGKCEPCKNCTAECIHQCQPSTPTPPPPPPPPPSPTTKAPPLEGGYLIMIIAGVAVTAVILLVLLVLITYTVTKRITKNKLLKPYCQPSDVSVDSCKRALFHIEEPSDNMSVKALPQSPVSEQEPYNLPDCVPLEVKIPDLIYTVLDLVPVLQVKQLVRSLGVKDTEIEQAEMDHRSCREAHYQMLRVWAERGSRAGGGGRGRMLHSPLLQELLEELRKMHLGQAAEELETKYGIQ</sequence>
<dbReference type="SMART" id="SM00208">
    <property type="entry name" value="TNFR"/>
    <property type="match status" value="4"/>
</dbReference>
<dbReference type="EMBL" id="SCKG01000006">
    <property type="protein sequence ID" value="TDH11678.1"/>
    <property type="molecule type" value="Genomic_DNA"/>
</dbReference>
<dbReference type="InterPro" id="IPR011029">
    <property type="entry name" value="DEATH-like_dom_sf"/>
</dbReference>
<reference evidence="11 12" key="1">
    <citation type="submission" date="2019-01" db="EMBL/GenBank/DDBJ databases">
        <title>A chromosome-scale genome assembly of the yellow perch, Perca flavescens.</title>
        <authorList>
            <person name="Feron R."/>
            <person name="Morvezen R."/>
            <person name="Bestin A."/>
            <person name="Haffray P."/>
            <person name="Klopp C."/>
            <person name="Zahm M."/>
            <person name="Cabau C."/>
            <person name="Roques C."/>
            <person name="Donnadieu C."/>
            <person name="Bouchez O."/>
            <person name="Christie M."/>
            <person name="Larson W."/>
            <person name="Guiguen Y."/>
        </authorList>
    </citation>
    <scope>NUCLEOTIDE SEQUENCE [LARGE SCALE GENOMIC DNA]</scope>
    <source>
        <strain evidence="11">YP-PL-M2</strain>
        <tissue evidence="11">Blood</tissue>
    </source>
</reference>
<dbReference type="Pfam" id="PF00531">
    <property type="entry name" value="Death"/>
    <property type="match status" value="1"/>
</dbReference>
<feature type="disulfide bond" evidence="6">
    <location>
        <begin position="140"/>
        <end position="153"/>
    </location>
</feature>
<evidence type="ECO:0000259" key="10">
    <source>
        <dbReference type="PROSITE" id="PS50050"/>
    </source>
</evidence>
<keyword evidence="3" id="KW-0677">Repeat</keyword>
<feature type="signal peptide" evidence="8">
    <location>
        <begin position="1"/>
        <end position="31"/>
    </location>
</feature>
<keyword evidence="7" id="KW-0812">Transmembrane</keyword>
<feature type="disulfide bond" evidence="6">
    <location>
        <begin position="79"/>
        <end position="94"/>
    </location>
</feature>
<feature type="transmembrane region" description="Helical" evidence="7">
    <location>
        <begin position="218"/>
        <end position="245"/>
    </location>
</feature>
<keyword evidence="1" id="KW-0053">Apoptosis</keyword>
<dbReference type="SUPFAM" id="SSF57586">
    <property type="entry name" value="TNF receptor-like"/>
    <property type="match status" value="2"/>
</dbReference>
<evidence type="ECO:0000256" key="6">
    <source>
        <dbReference type="PROSITE-ProRule" id="PRU00206"/>
    </source>
</evidence>
<keyword evidence="7" id="KW-1133">Transmembrane helix</keyword>
<comment type="caution">
    <text evidence="6">Lacks conserved residue(s) required for the propagation of feature annotation.</text>
</comment>
<dbReference type="InterPro" id="IPR001368">
    <property type="entry name" value="TNFR/NGFR_Cys_rich_reg"/>
</dbReference>
<accession>A0A484D876</accession>
<organism evidence="11 12">
    <name type="scientific">Perca flavescens</name>
    <name type="common">American yellow perch</name>
    <name type="synonym">Morone flavescens</name>
    <dbReference type="NCBI Taxonomy" id="8167"/>
    <lineage>
        <taxon>Eukaryota</taxon>
        <taxon>Metazoa</taxon>
        <taxon>Chordata</taxon>
        <taxon>Craniata</taxon>
        <taxon>Vertebrata</taxon>
        <taxon>Euteleostomi</taxon>
        <taxon>Actinopterygii</taxon>
        <taxon>Neopterygii</taxon>
        <taxon>Teleostei</taxon>
        <taxon>Neoteleostei</taxon>
        <taxon>Acanthomorphata</taxon>
        <taxon>Eupercaria</taxon>
        <taxon>Perciformes</taxon>
        <taxon>Percoidei</taxon>
        <taxon>Percidae</taxon>
        <taxon>Percinae</taxon>
        <taxon>Perca</taxon>
    </lineage>
</organism>
<evidence type="ECO:0000259" key="9">
    <source>
        <dbReference type="PROSITE" id="PS50017"/>
    </source>
</evidence>
<dbReference type="STRING" id="8167.A0A484D876"/>
<dbReference type="PANTHER" id="PTHR46861:SF1">
    <property type="entry name" value="TUMOR NECROSIS FACTOR RECEPTOR SUPERFAMILY MEMBER 1A"/>
    <property type="match status" value="1"/>
</dbReference>
<feature type="disulfide bond" evidence="6">
    <location>
        <begin position="143"/>
        <end position="161"/>
    </location>
</feature>
<feature type="chain" id="PRO_5019835731" description="Tumor necrosis factor receptor superfamily member 1A" evidence="8">
    <location>
        <begin position="32"/>
        <end position="408"/>
    </location>
</feature>
<evidence type="ECO:0000256" key="7">
    <source>
        <dbReference type="SAM" id="Phobius"/>
    </source>
</evidence>
<name>A0A484D876_PERFV</name>
<dbReference type="SMART" id="SM00005">
    <property type="entry name" value="DEATH"/>
    <property type="match status" value="1"/>
</dbReference>
<dbReference type="GO" id="GO:0006954">
    <property type="term" value="P:inflammatory response"/>
    <property type="evidence" value="ECO:0007669"/>
    <property type="project" value="TreeGrafter"/>
</dbReference>
<dbReference type="GO" id="GO:0006915">
    <property type="term" value="P:apoptotic process"/>
    <property type="evidence" value="ECO:0007669"/>
    <property type="project" value="UniProtKB-KW"/>
</dbReference>
<dbReference type="PROSITE" id="PS50050">
    <property type="entry name" value="TNFR_NGFR_2"/>
    <property type="match status" value="2"/>
</dbReference>
<dbReference type="PROSITE" id="PS50017">
    <property type="entry name" value="DEATH_DOMAIN"/>
    <property type="match status" value="1"/>
</dbReference>
<dbReference type="GO" id="GO:0005031">
    <property type="term" value="F:tumor necrosis factor receptor activity"/>
    <property type="evidence" value="ECO:0007669"/>
    <property type="project" value="TreeGrafter"/>
</dbReference>
<evidence type="ECO:0000256" key="8">
    <source>
        <dbReference type="SAM" id="SignalP"/>
    </source>
</evidence>
<evidence type="ECO:0000256" key="2">
    <source>
        <dbReference type="ARBA" id="ARBA00022729"/>
    </source>
</evidence>
<evidence type="ECO:0008006" key="13">
    <source>
        <dbReference type="Google" id="ProtNLM"/>
    </source>
</evidence>
<dbReference type="InterPro" id="IPR052493">
    <property type="entry name" value="TNFRSF1A"/>
</dbReference>
<dbReference type="PANTHER" id="PTHR46861">
    <property type="entry name" value="TUMOR NECROSIS FACTOR RECEPTOR SUPERFAMILY MEMBER 1A"/>
    <property type="match status" value="1"/>
</dbReference>
<dbReference type="GO" id="GO:0043235">
    <property type="term" value="C:receptor complex"/>
    <property type="evidence" value="ECO:0007669"/>
    <property type="project" value="TreeGrafter"/>
</dbReference>
<dbReference type="InterPro" id="IPR000488">
    <property type="entry name" value="Death_dom"/>
</dbReference>
<keyword evidence="2 8" id="KW-0732">Signal</keyword>
<dbReference type="Gene3D" id="1.10.533.10">
    <property type="entry name" value="Death Domain, Fas"/>
    <property type="match status" value="1"/>
</dbReference>
<dbReference type="Pfam" id="PF00020">
    <property type="entry name" value="TNFR_c6"/>
    <property type="match status" value="2"/>
</dbReference>
<gene>
    <name evidence="11" type="ORF">EPR50_G00063080</name>
</gene>
<dbReference type="AlphaFoldDB" id="A0A484D876"/>
<keyword evidence="5" id="KW-0325">Glycoprotein</keyword>
<feature type="domain" description="TNFR-Cys" evidence="10">
    <location>
        <begin position="120"/>
        <end position="161"/>
    </location>
</feature>
<dbReference type="GO" id="GO:0043120">
    <property type="term" value="F:tumor necrosis factor binding"/>
    <property type="evidence" value="ECO:0007669"/>
    <property type="project" value="TreeGrafter"/>
</dbReference>
<dbReference type="PROSITE" id="PS00652">
    <property type="entry name" value="TNFR_NGFR_1"/>
    <property type="match status" value="1"/>
</dbReference>
<evidence type="ECO:0000256" key="3">
    <source>
        <dbReference type="ARBA" id="ARBA00022737"/>
    </source>
</evidence>
<evidence type="ECO:0000313" key="12">
    <source>
        <dbReference type="Proteomes" id="UP000295070"/>
    </source>
</evidence>
<keyword evidence="4 6" id="KW-1015">Disulfide bond</keyword>
<proteinExistence type="predicted"/>
<dbReference type="GO" id="GO:0045121">
    <property type="term" value="C:membrane raft"/>
    <property type="evidence" value="ECO:0007669"/>
    <property type="project" value="TreeGrafter"/>
</dbReference>
<feature type="domain" description="TNFR-Cys" evidence="10">
    <location>
        <begin position="78"/>
        <end position="119"/>
    </location>
</feature>
<keyword evidence="7" id="KW-0472">Membrane</keyword>
<dbReference type="Proteomes" id="UP000295070">
    <property type="component" value="Chromosome 6"/>
</dbReference>